<protein>
    <submittedName>
        <fullName evidence="1">Uncharacterized protein</fullName>
    </submittedName>
</protein>
<organism evidence="1">
    <name type="scientific">Drosophila simulans</name>
    <name type="common">Fruit fly</name>
    <dbReference type="NCBI Taxonomy" id="7240"/>
    <lineage>
        <taxon>Eukaryota</taxon>
        <taxon>Metazoa</taxon>
        <taxon>Ecdysozoa</taxon>
        <taxon>Arthropoda</taxon>
        <taxon>Hexapoda</taxon>
        <taxon>Insecta</taxon>
        <taxon>Pterygota</taxon>
        <taxon>Neoptera</taxon>
        <taxon>Endopterygota</taxon>
        <taxon>Diptera</taxon>
        <taxon>Brachycera</taxon>
        <taxon>Muscomorpha</taxon>
        <taxon>Ephydroidea</taxon>
        <taxon>Drosophilidae</taxon>
        <taxon>Drosophila</taxon>
        <taxon>Sophophora</taxon>
    </lineage>
</organism>
<dbReference type="Proteomes" id="UP000035880">
    <property type="component" value="Chromosome 3L"/>
</dbReference>
<name>A0A0J9ULK1_DROSI</name>
<evidence type="ECO:0000313" key="1">
    <source>
        <dbReference type="EMBL" id="KMY99765.1"/>
    </source>
</evidence>
<reference evidence="1" key="2">
    <citation type="submission" date="2014-06" db="EMBL/GenBank/DDBJ databases">
        <authorList>
            <person name="Hu T."/>
            <person name="Eisen M.B."/>
            <person name="Thornton K.R."/>
            <person name="Andolfatto P."/>
        </authorList>
    </citation>
    <scope>NUCLEOTIDE SEQUENCE</scope>
    <source>
        <strain evidence="1">W501</strain>
    </source>
</reference>
<dbReference type="EMBL" id="CM002912">
    <property type="protein sequence ID" value="KMY99765.1"/>
    <property type="molecule type" value="Genomic_DNA"/>
</dbReference>
<dbReference type="KEGG" id="dsi:Dsimw501_GD27815"/>
<reference evidence="1" key="1">
    <citation type="journal article" date="2013" name="Genome Res.">
        <title>A second-generation assembly of the Drosophila simulans genome provides new insights into patterns of lineage-specific divergence.</title>
        <authorList>
            <person name="Hu T.T."/>
            <person name="Eisen M.B."/>
            <person name="Thornton K.R."/>
            <person name="Andolfatto P."/>
        </authorList>
    </citation>
    <scope>NUCLEOTIDE SEQUENCE [LARGE SCALE GENOMIC DNA]</scope>
    <source>
        <strain evidence="1">W501</strain>
    </source>
</reference>
<dbReference type="OrthoDB" id="7867468at2759"/>
<dbReference type="Bgee" id="FBgn0269105">
    <property type="expression patterns" value="Expressed in reproductive system and 1 other cell type or tissue"/>
</dbReference>
<reference evidence="1" key="3">
    <citation type="submission" date="2015-04" db="EMBL/GenBank/DDBJ databases">
        <authorList>
            <consortium name="FlyBase"/>
        </authorList>
    </citation>
    <scope>NUCLEOTIDE SEQUENCE</scope>
    <source>
        <strain evidence="1">W501</strain>
    </source>
</reference>
<dbReference type="AlphaFoldDB" id="A0A0J9ULK1"/>
<sequence>MYVHTMYLYRQRIEHSFVPARSMFPVIRSVSVHLSIAFKANIAHKKWAIIKYIRMCTIKLTSIDQQHFFSALSSLEMLDNKLDFVQILPTDRSTRWCPSAMMVQIVERNPSTGREIYYTIPQANRKFV</sequence>
<proteinExistence type="predicted"/>
<gene>
    <name evidence="1" type="primary">Dsim\GD27815</name>
    <name evidence="1" type="ORF">Dsimw501_GD27815</name>
</gene>
<accession>A0A0J9ULK1</accession>